<feature type="transmembrane region" description="Helical" evidence="5">
    <location>
        <begin position="7"/>
        <end position="32"/>
    </location>
</feature>
<dbReference type="AlphaFoldDB" id="A0A1B6J8E0"/>
<keyword evidence="2 5" id="KW-0812">Transmembrane</keyword>
<dbReference type="Gene3D" id="1.20.1250.20">
    <property type="entry name" value="MFS general substrate transporter like domains"/>
    <property type="match status" value="1"/>
</dbReference>
<feature type="transmembrane region" description="Helical" evidence="5">
    <location>
        <begin position="421"/>
        <end position="440"/>
    </location>
</feature>
<dbReference type="PANTHER" id="PTHR48021">
    <property type="match status" value="1"/>
</dbReference>
<dbReference type="GO" id="GO:0016020">
    <property type="term" value="C:membrane"/>
    <property type="evidence" value="ECO:0007669"/>
    <property type="project" value="UniProtKB-SubCell"/>
</dbReference>
<feature type="transmembrane region" description="Helical" evidence="5">
    <location>
        <begin position="52"/>
        <end position="73"/>
    </location>
</feature>
<feature type="transmembrane region" description="Helical" evidence="5">
    <location>
        <begin position="389"/>
        <end position="409"/>
    </location>
</feature>
<protein>
    <recommendedName>
        <fullName evidence="6">Major facilitator superfamily (MFS) profile domain-containing protein</fullName>
    </recommendedName>
</protein>
<dbReference type="PANTHER" id="PTHR48021:SF24">
    <property type="entry name" value="MAJOR FACILITATOR SUPERFAMILY (MFS) PROFILE DOMAIN-CONTAINING PROTEIN"/>
    <property type="match status" value="1"/>
</dbReference>
<dbReference type="Pfam" id="PF00083">
    <property type="entry name" value="Sugar_tr"/>
    <property type="match status" value="1"/>
</dbReference>
<feature type="transmembrane region" description="Helical" evidence="5">
    <location>
        <begin position="138"/>
        <end position="158"/>
    </location>
</feature>
<dbReference type="InterPro" id="IPR005829">
    <property type="entry name" value="Sugar_transporter_CS"/>
</dbReference>
<feature type="transmembrane region" description="Helical" evidence="5">
    <location>
        <begin position="257"/>
        <end position="280"/>
    </location>
</feature>
<dbReference type="EMBL" id="GECU01012268">
    <property type="protein sequence ID" value="JAS95438.1"/>
    <property type="molecule type" value="Transcribed_RNA"/>
</dbReference>
<feature type="transmembrane region" description="Helical" evidence="5">
    <location>
        <begin position="353"/>
        <end position="377"/>
    </location>
</feature>
<dbReference type="FunFam" id="1.20.1250.20:FF:000249">
    <property type="entry name" value="facilitated trehalose transporter Tret1"/>
    <property type="match status" value="1"/>
</dbReference>
<gene>
    <name evidence="7" type="ORF">g.16729</name>
</gene>
<evidence type="ECO:0000256" key="4">
    <source>
        <dbReference type="ARBA" id="ARBA00023136"/>
    </source>
</evidence>
<keyword evidence="3 5" id="KW-1133">Transmembrane helix</keyword>
<dbReference type="PRINTS" id="PR00171">
    <property type="entry name" value="SUGRTRNSPORT"/>
</dbReference>
<dbReference type="InterPro" id="IPR003663">
    <property type="entry name" value="Sugar/inositol_transpt"/>
</dbReference>
<name>A0A1B6J8E0_9HEMI</name>
<dbReference type="PROSITE" id="PS50850">
    <property type="entry name" value="MFS"/>
    <property type="match status" value="1"/>
</dbReference>
<organism evidence="7">
    <name type="scientific">Homalodisca liturata</name>
    <dbReference type="NCBI Taxonomy" id="320908"/>
    <lineage>
        <taxon>Eukaryota</taxon>
        <taxon>Metazoa</taxon>
        <taxon>Ecdysozoa</taxon>
        <taxon>Arthropoda</taxon>
        <taxon>Hexapoda</taxon>
        <taxon>Insecta</taxon>
        <taxon>Pterygota</taxon>
        <taxon>Neoptera</taxon>
        <taxon>Paraneoptera</taxon>
        <taxon>Hemiptera</taxon>
        <taxon>Auchenorrhyncha</taxon>
        <taxon>Membracoidea</taxon>
        <taxon>Cicadellidae</taxon>
        <taxon>Cicadellinae</taxon>
        <taxon>Proconiini</taxon>
        <taxon>Homalodisca</taxon>
    </lineage>
</organism>
<reference evidence="7" key="1">
    <citation type="submission" date="2015-11" db="EMBL/GenBank/DDBJ databases">
        <title>De novo transcriptome assembly of four potential Pierce s Disease insect vectors from Arizona vineyards.</title>
        <authorList>
            <person name="Tassone E.E."/>
        </authorList>
    </citation>
    <scope>NUCLEOTIDE SEQUENCE</scope>
</reference>
<feature type="transmembrane region" description="Helical" evidence="5">
    <location>
        <begin position="292"/>
        <end position="314"/>
    </location>
</feature>
<dbReference type="PROSITE" id="PS00217">
    <property type="entry name" value="SUGAR_TRANSPORT_2"/>
    <property type="match status" value="1"/>
</dbReference>
<evidence type="ECO:0000256" key="3">
    <source>
        <dbReference type="ARBA" id="ARBA00022989"/>
    </source>
</evidence>
<feature type="domain" description="Major facilitator superfamily (MFS) profile" evidence="6">
    <location>
        <begin position="7"/>
        <end position="444"/>
    </location>
</feature>
<proteinExistence type="predicted"/>
<dbReference type="SUPFAM" id="SSF103473">
    <property type="entry name" value="MFS general substrate transporter"/>
    <property type="match status" value="1"/>
</dbReference>
<dbReference type="GO" id="GO:0022857">
    <property type="term" value="F:transmembrane transporter activity"/>
    <property type="evidence" value="ECO:0007669"/>
    <property type="project" value="InterPro"/>
</dbReference>
<feature type="transmembrane region" description="Helical" evidence="5">
    <location>
        <begin position="321"/>
        <end position="341"/>
    </location>
</feature>
<comment type="subcellular location">
    <subcellularLocation>
        <location evidence="1">Membrane</location>
        <topology evidence="1">Multi-pass membrane protein</topology>
    </subcellularLocation>
</comment>
<evidence type="ECO:0000256" key="1">
    <source>
        <dbReference type="ARBA" id="ARBA00004141"/>
    </source>
</evidence>
<dbReference type="InterPro" id="IPR005828">
    <property type="entry name" value="MFS_sugar_transport-like"/>
</dbReference>
<feature type="transmembrane region" description="Helical" evidence="5">
    <location>
        <begin position="109"/>
        <end position="126"/>
    </location>
</feature>
<dbReference type="InterPro" id="IPR020846">
    <property type="entry name" value="MFS_dom"/>
</dbReference>
<accession>A0A1B6J8E0</accession>
<evidence type="ECO:0000256" key="5">
    <source>
        <dbReference type="SAM" id="Phobius"/>
    </source>
</evidence>
<feature type="transmembrane region" description="Helical" evidence="5">
    <location>
        <begin position="85"/>
        <end position="103"/>
    </location>
</feature>
<keyword evidence="4 5" id="KW-0472">Membrane</keyword>
<sequence>MDYHALIEILACLSSASLHFGSGIVVGFGAILVPQLEHSESEIKVSTEDISWIVSIVPLMVPLGSILTGYLVDKIGRLNTLRASTIPYVTGWICIALAHNFTVLLVGRMLTGFSLGLACNPSVVYISEVARPQYRSTLICMAVSLASLGIIVVYTKGAYLDWRFISWTSISYCILPLLFMFLLCPESPAWLISKGRTEKALKSLTYLHQRARKTGLAEQRLEELVQEHRRKQRQANQTGSGFGVFRGFIKPTGYKPALLLSAVFTFQQFTGIYITIYYSVSFLKTVGTSVDPYISTVAVGLVRLVMGILTSVLLNKFGRRTLFMVSGVGMSIFIFISGYYTKEITQGHMEKNVVPVICIMIYISVGVIGFMSIPWTMTAELFPIEIRGVAQSLMMSYVNLVTFGVLKVYPFMDKMMGSYGVQWLFSGCTLVATMFIFVFLPETRNKTLSEIQDYFENNTIYLLHKENPTNRTDVMETVGESVKLREPV</sequence>
<feature type="transmembrane region" description="Helical" evidence="5">
    <location>
        <begin position="164"/>
        <end position="184"/>
    </location>
</feature>
<dbReference type="InterPro" id="IPR036259">
    <property type="entry name" value="MFS_trans_sf"/>
</dbReference>
<evidence type="ECO:0000313" key="7">
    <source>
        <dbReference type="EMBL" id="JAS95438.1"/>
    </source>
</evidence>
<evidence type="ECO:0000256" key="2">
    <source>
        <dbReference type="ARBA" id="ARBA00022692"/>
    </source>
</evidence>
<evidence type="ECO:0000259" key="6">
    <source>
        <dbReference type="PROSITE" id="PS50850"/>
    </source>
</evidence>
<dbReference type="InterPro" id="IPR050549">
    <property type="entry name" value="MFS_Trehalose_Transporter"/>
</dbReference>